<dbReference type="InterPro" id="IPR012318">
    <property type="entry name" value="HTH_CRP"/>
</dbReference>
<comment type="caution">
    <text evidence="6">The sequence shown here is derived from an EMBL/GenBank/DDBJ whole genome shotgun (WGS) entry which is preliminary data.</text>
</comment>
<accession>A0A4Z0BL90</accession>
<dbReference type="Gene3D" id="2.60.120.10">
    <property type="entry name" value="Jelly Rolls"/>
    <property type="match status" value="1"/>
</dbReference>
<dbReference type="SMART" id="SM00419">
    <property type="entry name" value="HTH_CRP"/>
    <property type="match status" value="1"/>
</dbReference>
<dbReference type="InterPro" id="IPR000595">
    <property type="entry name" value="cNMP-bd_dom"/>
</dbReference>
<protein>
    <submittedName>
        <fullName evidence="6">Crp/Fnr family transcriptional regulator</fullName>
    </submittedName>
</protein>
<name>A0A4Z0BL90_9BURK</name>
<dbReference type="GO" id="GO:0003677">
    <property type="term" value="F:DNA binding"/>
    <property type="evidence" value="ECO:0007669"/>
    <property type="project" value="UniProtKB-KW"/>
</dbReference>
<evidence type="ECO:0000313" key="7">
    <source>
        <dbReference type="Proteomes" id="UP000297839"/>
    </source>
</evidence>
<reference evidence="6 7" key="1">
    <citation type="submission" date="2019-03" db="EMBL/GenBank/DDBJ databases">
        <title>Ramlibacter sp. 18x22-1, whole genome shotgun sequence.</title>
        <authorList>
            <person name="Zhang X."/>
            <person name="Feng G."/>
            <person name="Zhu H."/>
        </authorList>
    </citation>
    <scope>NUCLEOTIDE SEQUENCE [LARGE SCALE GENOMIC DNA]</scope>
    <source>
        <strain evidence="6 7">18x22-1</strain>
    </source>
</reference>
<dbReference type="InterPro" id="IPR014710">
    <property type="entry name" value="RmlC-like_jellyroll"/>
</dbReference>
<dbReference type="Pfam" id="PF13545">
    <property type="entry name" value="HTH_Crp_2"/>
    <property type="match status" value="1"/>
</dbReference>
<evidence type="ECO:0000259" key="5">
    <source>
        <dbReference type="PROSITE" id="PS51063"/>
    </source>
</evidence>
<evidence type="ECO:0000256" key="1">
    <source>
        <dbReference type="ARBA" id="ARBA00023015"/>
    </source>
</evidence>
<dbReference type="GO" id="GO:0005829">
    <property type="term" value="C:cytosol"/>
    <property type="evidence" value="ECO:0007669"/>
    <property type="project" value="TreeGrafter"/>
</dbReference>
<dbReference type="PANTHER" id="PTHR24567">
    <property type="entry name" value="CRP FAMILY TRANSCRIPTIONAL REGULATORY PROTEIN"/>
    <property type="match status" value="1"/>
</dbReference>
<feature type="domain" description="Cyclic nucleotide-binding" evidence="4">
    <location>
        <begin position="30"/>
        <end position="106"/>
    </location>
</feature>
<proteinExistence type="predicted"/>
<dbReference type="AlphaFoldDB" id="A0A4Z0BL90"/>
<dbReference type="InterPro" id="IPR018490">
    <property type="entry name" value="cNMP-bd_dom_sf"/>
</dbReference>
<dbReference type="PANTHER" id="PTHR24567:SF74">
    <property type="entry name" value="HTH-TYPE TRANSCRIPTIONAL REGULATOR ARCR"/>
    <property type="match status" value="1"/>
</dbReference>
<organism evidence="6 7">
    <name type="scientific">Ramlibacter humi</name>
    <dbReference type="NCBI Taxonomy" id="2530451"/>
    <lineage>
        <taxon>Bacteria</taxon>
        <taxon>Pseudomonadati</taxon>
        <taxon>Pseudomonadota</taxon>
        <taxon>Betaproteobacteria</taxon>
        <taxon>Burkholderiales</taxon>
        <taxon>Comamonadaceae</taxon>
        <taxon>Ramlibacter</taxon>
    </lineage>
</organism>
<evidence type="ECO:0000259" key="4">
    <source>
        <dbReference type="PROSITE" id="PS50042"/>
    </source>
</evidence>
<dbReference type="PROSITE" id="PS50042">
    <property type="entry name" value="CNMP_BINDING_3"/>
    <property type="match status" value="1"/>
</dbReference>
<sequence length="249" mass="26997">MWPGACFFSPGGRQMTEVCEEQHCAAGNSFLDSLPADSQMLLRQALEPVNLPTGSIIAIAGRPVRDVYFPEKAVVSLLHSDREGAGTRVGIVGSEGALGLGVCFGEPHPFTALVLVGGRALRMDAQWLPKVFAHRESLCRTVIPYAADLMGQAWQIAVCNRYHAPAQQLCSLLLQVMDRGGSGNLPLTHNLIARLLGVRRETVTQAATRIQALGYVQYARGYIRVLDRVGLETMSCGCWRPPLARAADD</sequence>
<keyword evidence="7" id="KW-1185">Reference proteome</keyword>
<keyword evidence="2" id="KW-0238">DNA-binding</keyword>
<feature type="domain" description="HTH crp-type" evidence="5">
    <location>
        <begin position="163"/>
        <end position="229"/>
    </location>
</feature>
<dbReference type="InterPro" id="IPR036390">
    <property type="entry name" value="WH_DNA-bd_sf"/>
</dbReference>
<evidence type="ECO:0000256" key="2">
    <source>
        <dbReference type="ARBA" id="ARBA00023125"/>
    </source>
</evidence>
<dbReference type="OrthoDB" id="8969464at2"/>
<gene>
    <name evidence="6" type="ORF">EZ216_13390</name>
</gene>
<keyword evidence="3" id="KW-0804">Transcription</keyword>
<evidence type="ECO:0000313" key="6">
    <source>
        <dbReference type="EMBL" id="TFZ00097.1"/>
    </source>
</evidence>
<keyword evidence="1" id="KW-0805">Transcription regulation</keyword>
<dbReference type="Proteomes" id="UP000297839">
    <property type="component" value="Unassembled WGS sequence"/>
</dbReference>
<dbReference type="GO" id="GO:0003700">
    <property type="term" value="F:DNA-binding transcription factor activity"/>
    <property type="evidence" value="ECO:0007669"/>
    <property type="project" value="TreeGrafter"/>
</dbReference>
<dbReference type="PROSITE" id="PS51063">
    <property type="entry name" value="HTH_CRP_2"/>
    <property type="match status" value="1"/>
</dbReference>
<dbReference type="SUPFAM" id="SSF46785">
    <property type="entry name" value="Winged helix' DNA-binding domain"/>
    <property type="match status" value="1"/>
</dbReference>
<evidence type="ECO:0000256" key="3">
    <source>
        <dbReference type="ARBA" id="ARBA00023163"/>
    </source>
</evidence>
<dbReference type="Gene3D" id="1.10.10.10">
    <property type="entry name" value="Winged helix-like DNA-binding domain superfamily/Winged helix DNA-binding domain"/>
    <property type="match status" value="1"/>
</dbReference>
<dbReference type="EMBL" id="SMLK01000004">
    <property type="protein sequence ID" value="TFZ00097.1"/>
    <property type="molecule type" value="Genomic_DNA"/>
</dbReference>
<dbReference type="SUPFAM" id="SSF51206">
    <property type="entry name" value="cAMP-binding domain-like"/>
    <property type="match status" value="1"/>
</dbReference>
<dbReference type="InterPro" id="IPR050397">
    <property type="entry name" value="Env_Response_Regulators"/>
</dbReference>
<dbReference type="InterPro" id="IPR036388">
    <property type="entry name" value="WH-like_DNA-bd_sf"/>
</dbReference>